<organism evidence="1 2">
    <name type="scientific">Zea mays</name>
    <name type="common">Maize</name>
    <dbReference type="NCBI Taxonomy" id="4577"/>
    <lineage>
        <taxon>Eukaryota</taxon>
        <taxon>Viridiplantae</taxon>
        <taxon>Streptophyta</taxon>
        <taxon>Embryophyta</taxon>
        <taxon>Tracheophyta</taxon>
        <taxon>Spermatophyta</taxon>
        <taxon>Magnoliopsida</taxon>
        <taxon>Liliopsida</taxon>
        <taxon>Poales</taxon>
        <taxon>Poaceae</taxon>
        <taxon>PACMAD clade</taxon>
        <taxon>Panicoideae</taxon>
        <taxon>Andropogonodae</taxon>
        <taxon>Andropogoneae</taxon>
        <taxon>Tripsacinae</taxon>
        <taxon>Zea</taxon>
    </lineage>
</organism>
<keyword evidence="2" id="KW-1185">Reference proteome</keyword>
<dbReference type="EnsemblPlants" id="Zm00001eb382420_T001">
    <property type="protein sequence ID" value="Zm00001eb382420_P001"/>
    <property type="gene ID" value="Zm00001eb382420"/>
</dbReference>
<reference evidence="1" key="2">
    <citation type="submission" date="2019-07" db="EMBL/GenBank/DDBJ databases">
        <authorList>
            <person name="Seetharam A."/>
            <person name="Woodhouse M."/>
            <person name="Cannon E."/>
        </authorList>
    </citation>
    <scope>NUCLEOTIDE SEQUENCE [LARGE SCALE GENOMIC DNA]</scope>
    <source>
        <strain evidence="1">cv. B73</strain>
    </source>
</reference>
<dbReference type="AlphaFoldDB" id="A0A804UJ09"/>
<accession>A0A804UJ09</accession>
<reference evidence="1" key="3">
    <citation type="submission" date="2021-05" db="UniProtKB">
        <authorList>
            <consortium name="EnsemblPlants"/>
        </authorList>
    </citation>
    <scope>IDENTIFICATION</scope>
    <source>
        <strain evidence="1">cv. B73</strain>
    </source>
</reference>
<dbReference type="Proteomes" id="UP000007305">
    <property type="component" value="Chromosome 9"/>
</dbReference>
<evidence type="ECO:0000313" key="1">
    <source>
        <dbReference type="EnsemblPlants" id="Zm00001eb382420_P001"/>
    </source>
</evidence>
<sequence>MAPNSPGTFPCFISLPPLRACQVFDKMSRETCCCSTVGAHRLVAVFAQPQHRRHSPPERNAVFCVEKKASRSTPVDVRSYAQIRIAIVLTNTDWFVYGPRDDDHANDVVPTTRCSWWTT</sequence>
<protein>
    <submittedName>
        <fullName evidence="1">Uncharacterized protein</fullName>
    </submittedName>
</protein>
<name>A0A804UJ09_MAIZE</name>
<proteinExistence type="predicted"/>
<reference evidence="2" key="1">
    <citation type="journal article" date="2009" name="Science">
        <title>The B73 maize genome: complexity, diversity, and dynamics.</title>
        <authorList>
            <person name="Schnable P.S."/>
            <person name="Ware D."/>
            <person name="Fulton R.S."/>
            <person name="Stein J.C."/>
            <person name="Wei F."/>
            <person name="Pasternak S."/>
            <person name="Liang C."/>
            <person name="Zhang J."/>
            <person name="Fulton L."/>
            <person name="Graves T.A."/>
            <person name="Minx P."/>
            <person name="Reily A.D."/>
            <person name="Courtney L."/>
            <person name="Kruchowski S.S."/>
            <person name="Tomlinson C."/>
            <person name="Strong C."/>
            <person name="Delehaunty K."/>
            <person name="Fronick C."/>
            <person name="Courtney B."/>
            <person name="Rock S.M."/>
            <person name="Belter E."/>
            <person name="Du F."/>
            <person name="Kim K."/>
            <person name="Abbott R.M."/>
            <person name="Cotton M."/>
            <person name="Levy A."/>
            <person name="Marchetto P."/>
            <person name="Ochoa K."/>
            <person name="Jackson S.M."/>
            <person name="Gillam B."/>
            <person name="Chen W."/>
            <person name="Yan L."/>
            <person name="Higginbotham J."/>
            <person name="Cardenas M."/>
            <person name="Waligorski J."/>
            <person name="Applebaum E."/>
            <person name="Phelps L."/>
            <person name="Falcone J."/>
            <person name="Kanchi K."/>
            <person name="Thane T."/>
            <person name="Scimone A."/>
            <person name="Thane N."/>
            <person name="Henke J."/>
            <person name="Wang T."/>
            <person name="Ruppert J."/>
            <person name="Shah N."/>
            <person name="Rotter K."/>
            <person name="Hodges J."/>
            <person name="Ingenthron E."/>
            <person name="Cordes M."/>
            <person name="Kohlberg S."/>
            <person name="Sgro J."/>
            <person name="Delgado B."/>
            <person name="Mead K."/>
            <person name="Chinwalla A."/>
            <person name="Leonard S."/>
            <person name="Crouse K."/>
            <person name="Collura K."/>
            <person name="Kudrna D."/>
            <person name="Currie J."/>
            <person name="He R."/>
            <person name="Angelova A."/>
            <person name="Rajasekar S."/>
            <person name="Mueller T."/>
            <person name="Lomeli R."/>
            <person name="Scara G."/>
            <person name="Ko A."/>
            <person name="Delaney K."/>
            <person name="Wissotski M."/>
            <person name="Lopez G."/>
            <person name="Campos D."/>
            <person name="Braidotti M."/>
            <person name="Ashley E."/>
            <person name="Golser W."/>
            <person name="Kim H."/>
            <person name="Lee S."/>
            <person name="Lin J."/>
            <person name="Dujmic Z."/>
            <person name="Kim W."/>
            <person name="Talag J."/>
            <person name="Zuccolo A."/>
            <person name="Fan C."/>
            <person name="Sebastian A."/>
            <person name="Kramer M."/>
            <person name="Spiegel L."/>
            <person name="Nascimento L."/>
            <person name="Zutavern T."/>
            <person name="Miller B."/>
            <person name="Ambroise C."/>
            <person name="Muller S."/>
            <person name="Spooner W."/>
            <person name="Narechania A."/>
            <person name="Ren L."/>
            <person name="Wei S."/>
            <person name="Kumari S."/>
            <person name="Faga B."/>
            <person name="Levy M.J."/>
            <person name="McMahan L."/>
            <person name="Van Buren P."/>
            <person name="Vaughn M.W."/>
            <person name="Ying K."/>
            <person name="Yeh C.-T."/>
            <person name="Emrich S.J."/>
            <person name="Jia Y."/>
            <person name="Kalyanaraman A."/>
            <person name="Hsia A.-P."/>
            <person name="Barbazuk W.B."/>
            <person name="Baucom R.S."/>
            <person name="Brutnell T.P."/>
            <person name="Carpita N.C."/>
            <person name="Chaparro C."/>
            <person name="Chia J.-M."/>
            <person name="Deragon J.-M."/>
            <person name="Estill J.C."/>
            <person name="Fu Y."/>
            <person name="Jeddeloh J.A."/>
            <person name="Han Y."/>
            <person name="Lee H."/>
            <person name="Li P."/>
            <person name="Lisch D.R."/>
            <person name="Liu S."/>
            <person name="Liu Z."/>
            <person name="Nagel D.H."/>
            <person name="McCann M.C."/>
            <person name="SanMiguel P."/>
            <person name="Myers A.M."/>
            <person name="Nettleton D."/>
            <person name="Nguyen J."/>
            <person name="Penning B.W."/>
            <person name="Ponnala L."/>
            <person name="Schneider K.L."/>
            <person name="Schwartz D.C."/>
            <person name="Sharma A."/>
            <person name="Soderlund C."/>
            <person name="Springer N.M."/>
            <person name="Sun Q."/>
            <person name="Wang H."/>
            <person name="Waterman M."/>
            <person name="Westerman R."/>
            <person name="Wolfgruber T.K."/>
            <person name="Yang L."/>
            <person name="Yu Y."/>
            <person name="Zhang L."/>
            <person name="Zhou S."/>
            <person name="Zhu Q."/>
            <person name="Bennetzen J.L."/>
            <person name="Dawe R.K."/>
            <person name="Jiang J."/>
            <person name="Jiang N."/>
            <person name="Presting G.G."/>
            <person name="Wessler S.R."/>
            <person name="Aluru S."/>
            <person name="Martienssen R.A."/>
            <person name="Clifton S.W."/>
            <person name="McCombie W.R."/>
            <person name="Wing R.A."/>
            <person name="Wilson R.K."/>
        </authorList>
    </citation>
    <scope>NUCLEOTIDE SEQUENCE [LARGE SCALE GENOMIC DNA]</scope>
    <source>
        <strain evidence="2">cv. B73</strain>
    </source>
</reference>
<dbReference type="InParanoid" id="A0A804UJ09"/>
<evidence type="ECO:0000313" key="2">
    <source>
        <dbReference type="Proteomes" id="UP000007305"/>
    </source>
</evidence>
<dbReference type="Gramene" id="Zm00001eb382420_T001">
    <property type="protein sequence ID" value="Zm00001eb382420_P001"/>
    <property type="gene ID" value="Zm00001eb382420"/>
</dbReference>